<protein>
    <submittedName>
        <fullName evidence="1">Uncharacterized protein</fullName>
    </submittedName>
</protein>
<dbReference type="EMBL" id="JAXBLV010000242">
    <property type="protein sequence ID" value="MDY3563505.1"/>
    <property type="molecule type" value="Genomic_DNA"/>
</dbReference>
<proteinExistence type="predicted"/>
<comment type="caution">
    <text evidence="1">The sequence shown here is derived from an EMBL/GenBank/DDBJ whole genome shotgun (WGS) entry which is preliminary data.</text>
</comment>
<evidence type="ECO:0000313" key="1">
    <source>
        <dbReference type="EMBL" id="MDY3563505.1"/>
    </source>
</evidence>
<gene>
    <name evidence="1" type="ORF">R5W23_005117</name>
</gene>
<sequence length="177" mass="20083">MAMFVHLAPESRVALIRRNGISRLRQASGDFPGGVFAVPVTRNFYVSHQWLRELKRRNQGSIAGVYFRVPDDEQVWVGHYRQAHHWMSAAEAAGEFEAAEDAQGWEVVIPRRIEADELHRVRYLPQVVGWRFFPESKGKPPFCTCKFCTRGEYGAHRLRERLGAPDAEPGAVPDPAA</sequence>
<reference evidence="2" key="1">
    <citation type="journal article" date="2023" name="Mar. Drugs">
        <title>Gemmata algarum, a Novel Planctomycete Isolated from an Algal Mat, Displays Antimicrobial Activity.</title>
        <authorList>
            <person name="Kumar G."/>
            <person name="Kallscheuer N."/>
            <person name="Kashif M."/>
            <person name="Ahamad S."/>
            <person name="Jagadeeshwari U."/>
            <person name="Pannikurungottu S."/>
            <person name="Haufschild T."/>
            <person name="Kabuu M."/>
            <person name="Sasikala C."/>
            <person name="Jogler C."/>
            <person name="Ramana C."/>
        </authorList>
    </citation>
    <scope>NUCLEOTIDE SEQUENCE [LARGE SCALE GENOMIC DNA]</scope>
    <source>
        <strain evidence="2">JC673</strain>
    </source>
</reference>
<evidence type="ECO:0000313" key="2">
    <source>
        <dbReference type="Proteomes" id="UP001272242"/>
    </source>
</evidence>
<keyword evidence="2" id="KW-1185">Reference proteome</keyword>
<accession>A0ABU5F9V3</accession>
<dbReference type="RefSeq" id="WP_320689690.1">
    <property type="nucleotide sequence ID" value="NZ_JAXBLV010000242.1"/>
</dbReference>
<dbReference type="Proteomes" id="UP001272242">
    <property type="component" value="Unassembled WGS sequence"/>
</dbReference>
<organism evidence="1 2">
    <name type="scientific">Gemmata algarum</name>
    <dbReference type="NCBI Taxonomy" id="2975278"/>
    <lineage>
        <taxon>Bacteria</taxon>
        <taxon>Pseudomonadati</taxon>
        <taxon>Planctomycetota</taxon>
        <taxon>Planctomycetia</taxon>
        <taxon>Gemmatales</taxon>
        <taxon>Gemmataceae</taxon>
        <taxon>Gemmata</taxon>
    </lineage>
</organism>
<name>A0ABU5F9V3_9BACT</name>